<evidence type="ECO:0000313" key="3">
    <source>
        <dbReference type="Proteomes" id="UP000189681"/>
    </source>
</evidence>
<feature type="domain" description="DUF4062" evidence="1">
    <location>
        <begin position="17"/>
        <end position="98"/>
    </location>
</feature>
<dbReference type="InterPro" id="IPR025139">
    <property type="entry name" value="DUF4062"/>
</dbReference>
<dbReference type="Pfam" id="PF13271">
    <property type="entry name" value="DUF4062"/>
    <property type="match status" value="1"/>
</dbReference>
<protein>
    <recommendedName>
        <fullName evidence="1">DUF4062 domain-containing protein</fullName>
    </recommendedName>
</protein>
<name>A0A1V4AVG0_9BACT</name>
<comment type="caution">
    <text evidence="2">The sequence shown here is derived from an EMBL/GenBank/DDBJ whole genome shotgun (WGS) entry which is preliminary data.</text>
</comment>
<accession>A0A1V4AVG0</accession>
<dbReference type="EMBL" id="AYTS01000044">
    <property type="protein sequence ID" value="OOP57107.1"/>
    <property type="molecule type" value="Genomic_DNA"/>
</dbReference>
<evidence type="ECO:0000259" key="1">
    <source>
        <dbReference type="Pfam" id="PF13271"/>
    </source>
</evidence>
<evidence type="ECO:0000313" key="2">
    <source>
        <dbReference type="EMBL" id="OOP57107.1"/>
    </source>
</evidence>
<proteinExistence type="predicted"/>
<dbReference type="STRING" id="1004156.AYP45_05305"/>
<reference evidence="2 3" key="1">
    <citation type="journal article" date="2017" name="Water Res.">
        <title>Discovery and metagenomic analysis of an anammox bacterial enrichment related to Candidatus "Brocadia caroliniensis" in a full-scale glycerol-fed nitritation-denitritation separate centrate treatment process.</title>
        <authorList>
            <person name="Park H."/>
            <person name="Brotto A.C."/>
            <person name="van Loosdrecht M.C."/>
            <person name="Chandran K."/>
        </authorList>
    </citation>
    <scope>NUCLEOTIDE SEQUENCE [LARGE SCALE GENOMIC DNA]</scope>
    <source>
        <strain evidence="2">26THWARD</strain>
    </source>
</reference>
<dbReference type="AlphaFoldDB" id="A0A1V4AVG0"/>
<gene>
    <name evidence="2" type="ORF">AYP45_05305</name>
</gene>
<dbReference type="Proteomes" id="UP000189681">
    <property type="component" value="Unassembled WGS sequence"/>
</dbReference>
<sequence length="180" mass="20804">MTKQKALASPGTTKSYKVFVSSTYLDNQERRRIVQDVITRAGMVWHGMELFAASTRPVVEECLRYAREADVLVGIIAHRYGWEPDGKKSITEMEYDAAKERLMFLINHNPDIPVPQKNYDEGPDRWKKQDKLEAFKKKIVQDQTPAIFNETTLGSIVLDSLNKWREEKEGAAGRRNRFKK</sequence>
<organism evidence="2 3">
    <name type="scientific">Candidatus Brocadia carolinensis</name>
    <dbReference type="NCBI Taxonomy" id="1004156"/>
    <lineage>
        <taxon>Bacteria</taxon>
        <taxon>Pseudomonadati</taxon>
        <taxon>Planctomycetota</taxon>
        <taxon>Candidatus Brocadiia</taxon>
        <taxon>Candidatus Brocadiales</taxon>
        <taxon>Candidatus Brocadiaceae</taxon>
        <taxon>Candidatus Brocadia</taxon>
    </lineage>
</organism>